<comment type="caution">
    <text evidence="1">The sequence shown here is derived from an EMBL/GenBank/DDBJ whole genome shotgun (WGS) entry which is preliminary data.</text>
</comment>
<name>A0A3S5AS96_9PLAT</name>
<evidence type="ECO:0000313" key="1">
    <source>
        <dbReference type="EMBL" id="VEL23913.1"/>
    </source>
</evidence>
<dbReference type="Proteomes" id="UP000784294">
    <property type="component" value="Unassembled WGS sequence"/>
</dbReference>
<protein>
    <submittedName>
        <fullName evidence="1">Uncharacterized protein</fullName>
    </submittedName>
</protein>
<proteinExistence type="predicted"/>
<accession>A0A3S5AS96</accession>
<gene>
    <name evidence="1" type="ORF">PXEA_LOCUS17353</name>
</gene>
<sequence>MQVVEEKQEAYEERKEGRKEGRKKMLTTFSSYLNWLRVARVIVDHCVVCALSPGFLNEEAGTLTVSICTIDSRT</sequence>
<dbReference type="AlphaFoldDB" id="A0A3S5AS96"/>
<dbReference type="EMBL" id="CAAALY010064765">
    <property type="protein sequence ID" value="VEL23913.1"/>
    <property type="molecule type" value="Genomic_DNA"/>
</dbReference>
<keyword evidence="2" id="KW-1185">Reference proteome</keyword>
<organism evidence="1 2">
    <name type="scientific">Protopolystoma xenopodis</name>
    <dbReference type="NCBI Taxonomy" id="117903"/>
    <lineage>
        <taxon>Eukaryota</taxon>
        <taxon>Metazoa</taxon>
        <taxon>Spiralia</taxon>
        <taxon>Lophotrochozoa</taxon>
        <taxon>Platyhelminthes</taxon>
        <taxon>Monogenea</taxon>
        <taxon>Polyopisthocotylea</taxon>
        <taxon>Polystomatidea</taxon>
        <taxon>Polystomatidae</taxon>
        <taxon>Protopolystoma</taxon>
    </lineage>
</organism>
<reference evidence="1" key="1">
    <citation type="submission" date="2018-11" db="EMBL/GenBank/DDBJ databases">
        <authorList>
            <consortium name="Pathogen Informatics"/>
        </authorList>
    </citation>
    <scope>NUCLEOTIDE SEQUENCE</scope>
</reference>
<evidence type="ECO:0000313" key="2">
    <source>
        <dbReference type="Proteomes" id="UP000784294"/>
    </source>
</evidence>